<comment type="cofactor">
    <cofactor evidence="1">
        <name>Cu cation</name>
        <dbReference type="ChEBI" id="CHEBI:23378"/>
    </cofactor>
</comment>
<sequence>MRSSSLSRSVLTVLLTFSTLPISVFAIPKPKAPWVQAARSRLVKSTSARQNISKRWSNSSICTESGPAAISAPKTNIWAGLTDDEAASVTYWLFHQTDLNLTTSDVAGEWDNTVLLVELMQPNKTDALNYIDSSGAVPARYAHVVLDKRATLEPTYSDILVGPLPVQNGTTTWQPLEYTHTRKTGGSVRNLDASHDSYHTWITNITGTISDITLDLWGGFANGSDNDTLDVWGIDPLWQDEEDGQLKLTYWATFWNQMTEGYDTQTLLPLGLFIKADVSGRDPSQWVHEGWLYNDIFYSSTDAFRNAYHAPGFVKLGANIDGAWASTDQQGQVPSMDTASPPAIVAPGGSRYAIDAESKYVEWMDFSFYIGFTRDRGLNLFDIRYKGDRILYELGLQEALAHYAGNDPVQSGVGYLDSYYGFGPNAFQLVPGYDCPSYASYMNTSFYTSEETHTHVNSICFFEYNANYPMQRHSTGSYVSNSKNVFFTVRSVSTVGNYDYMFNYEFYLDGSIRVEVRASGYIQSAFYANNQDYGYQIHDSLSGSMHDHVLHFKADFDILGTDNTMELTTNVPVTESYTWSDKPRNTMKLSRRLITNENESALTYDSNSATQYRIINTAMPNKYGEPRGYRIQPESTCHLTVQNSSNLADAVNWAKYDLAITKQKDTESCSAHPYNGQDIYNPPVDFDKFFDGESLEQEDLVVWFNLGMHHVPHTGDLPNTVFASAHSSVRFTPVNYFYGDESRKSVNMVRVNYEGGNVSEVELFGQKEEDNCEVVADGGEDELWDYTGDVVVRKFPYDPNEQFFEARPASASA</sequence>
<dbReference type="InterPro" id="IPR016182">
    <property type="entry name" value="Cu_amine_oxidase_N-reg"/>
</dbReference>
<accession>A0A9Q9B4F6</accession>
<evidence type="ECO:0000256" key="6">
    <source>
        <dbReference type="ARBA" id="ARBA00023008"/>
    </source>
</evidence>
<feature type="active site" description="Proton acceptor" evidence="7">
    <location>
        <position position="417"/>
    </location>
</feature>
<keyword evidence="3 9" id="KW-0479">Metal-binding</keyword>
<dbReference type="Gene3D" id="2.70.98.20">
    <property type="entry name" value="Copper amine oxidase, catalytic domain"/>
    <property type="match status" value="1"/>
</dbReference>
<dbReference type="Pfam" id="PF09248">
    <property type="entry name" value="DUF1965"/>
    <property type="match status" value="1"/>
</dbReference>
<feature type="modified residue" description="2',4',5'-topaquinone" evidence="8">
    <location>
        <position position="498"/>
    </location>
</feature>
<evidence type="ECO:0000256" key="9">
    <source>
        <dbReference type="RuleBase" id="RU000672"/>
    </source>
</evidence>
<organism evidence="14 15">
    <name type="scientific">Septoria linicola</name>
    <dbReference type="NCBI Taxonomy" id="215465"/>
    <lineage>
        <taxon>Eukaryota</taxon>
        <taxon>Fungi</taxon>
        <taxon>Dikarya</taxon>
        <taxon>Ascomycota</taxon>
        <taxon>Pezizomycotina</taxon>
        <taxon>Dothideomycetes</taxon>
        <taxon>Dothideomycetidae</taxon>
        <taxon>Mycosphaerellales</taxon>
        <taxon>Mycosphaerellaceae</taxon>
        <taxon>Septoria</taxon>
    </lineage>
</organism>
<dbReference type="AlphaFoldDB" id="A0A9Q9B4F6"/>
<dbReference type="FunFam" id="2.70.98.20:FF:000002">
    <property type="entry name" value="Amine oxidase"/>
    <property type="match status" value="1"/>
</dbReference>
<feature type="domain" description="Copper amine oxidase N2-terminal" evidence="12">
    <location>
        <begin position="88"/>
        <end position="166"/>
    </location>
</feature>
<keyword evidence="5 9" id="KW-0560">Oxidoreductase</keyword>
<evidence type="ECO:0000256" key="1">
    <source>
        <dbReference type="ARBA" id="ARBA00001935"/>
    </source>
</evidence>
<proteinExistence type="inferred from homology"/>
<evidence type="ECO:0000256" key="5">
    <source>
        <dbReference type="ARBA" id="ARBA00023002"/>
    </source>
</evidence>
<evidence type="ECO:0000259" key="12">
    <source>
        <dbReference type="Pfam" id="PF02727"/>
    </source>
</evidence>
<evidence type="ECO:0000313" key="15">
    <source>
        <dbReference type="Proteomes" id="UP001056384"/>
    </source>
</evidence>
<gene>
    <name evidence="14" type="ORF">Slin15195_G106170</name>
</gene>
<evidence type="ECO:0000259" key="11">
    <source>
        <dbReference type="Pfam" id="PF01179"/>
    </source>
</evidence>
<feature type="chain" id="PRO_5040382635" description="Amine oxidase" evidence="10">
    <location>
        <begin position="27"/>
        <end position="813"/>
    </location>
</feature>
<dbReference type="GO" id="GO:0009308">
    <property type="term" value="P:amine metabolic process"/>
    <property type="evidence" value="ECO:0007669"/>
    <property type="project" value="UniProtKB-UniRule"/>
</dbReference>
<evidence type="ECO:0000256" key="10">
    <source>
        <dbReference type="SAM" id="SignalP"/>
    </source>
</evidence>
<feature type="domain" description="Copper amine oxidase catalytic" evidence="11">
    <location>
        <begin position="343"/>
        <end position="741"/>
    </location>
</feature>
<feature type="active site" description="Schiff-base intermediate with substrate; via topaquinone" evidence="7">
    <location>
        <position position="498"/>
    </location>
</feature>
<dbReference type="InterPro" id="IPR000269">
    <property type="entry name" value="Cu_amine_oxidase"/>
</dbReference>
<dbReference type="InterPro" id="IPR015328">
    <property type="entry name" value="DUF1965"/>
</dbReference>
<dbReference type="GO" id="GO:0005507">
    <property type="term" value="F:copper ion binding"/>
    <property type="evidence" value="ECO:0007669"/>
    <property type="project" value="InterPro"/>
</dbReference>
<dbReference type="EC" id="1.4.3.-" evidence="9"/>
<comment type="similarity">
    <text evidence="2 9">Belongs to the copper/topaquinone oxidase family.</text>
</comment>
<keyword evidence="4 7" id="KW-0801">TPQ</keyword>
<dbReference type="InterPro" id="IPR036460">
    <property type="entry name" value="Cu_amine_oxidase_C_sf"/>
</dbReference>
<dbReference type="PANTHER" id="PTHR10638:SF20">
    <property type="entry name" value="AMINE OXIDASE"/>
    <property type="match status" value="1"/>
</dbReference>
<dbReference type="Gene3D" id="3.10.450.40">
    <property type="match status" value="2"/>
</dbReference>
<evidence type="ECO:0000256" key="7">
    <source>
        <dbReference type="PIRSR" id="PIRSR600269-50"/>
    </source>
</evidence>
<feature type="domain" description="DUF1965" evidence="13">
    <location>
        <begin position="265"/>
        <end position="332"/>
    </location>
</feature>
<dbReference type="Pfam" id="PF02727">
    <property type="entry name" value="Cu_amine_oxidN2"/>
    <property type="match status" value="1"/>
</dbReference>
<feature type="signal peptide" evidence="10">
    <location>
        <begin position="1"/>
        <end position="26"/>
    </location>
</feature>
<reference evidence="14" key="1">
    <citation type="submission" date="2022-06" db="EMBL/GenBank/DDBJ databases">
        <title>Complete genome sequences of two strains of the flax pathogen Septoria linicola.</title>
        <authorList>
            <person name="Lapalu N."/>
            <person name="Simon A."/>
            <person name="Demenou B."/>
            <person name="Paumier D."/>
            <person name="Guillot M.-P."/>
            <person name="Gout L."/>
            <person name="Valade R."/>
        </authorList>
    </citation>
    <scope>NUCLEOTIDE SEQUENCE</scope>
    <source>
        <strain evidence="14">SE15195</strain>
    </source>
</reference>
<keyword evidence="15" id="KW-1185">Reference proteome</keyword>
<dbReference type="Pfam" id="PF01179">
    <property type="entry name" value="Cu_amine_oxid"/>
    <property type="match status" value="1"/>
</dbReference>
<keyword evidence="6 9" id="KW-0186">Copper</keyword>
<dbReference type="EMBL" id="CP099426">
    <property type="protein sequence ID" value="USW57298.1"/>
    <property type="molecule type" value="Genomic_DNA"/>
</dbReference>
<evidence type="ECO:0000256" key="3">
    <source>
        <dbReference type="ARBA" id="ARBA00022723"/>
    </source>
</evidence>
<evidence type="ECO:0000313" key="14">
    <source>
        <dbReference type="EMBL" id="USW57298.1"/>
    </source>
</evidence>
<name>A0A9Q9B4F6_9PEZI</name>
<dbReference type="InterPro" id="IPR015798">
    <property type="entry name" value="Cu_amine_oxidase_C"/>
</dbReference>
<comment type="cofactor">
    <cofactor evidence="9">
        <name>Cu cation</name>
        <dbReference type="ChEBI" id="CHEBI:23378"/>
    </cofactor>
    <text evidence="9">Contains 1 topaquinone per subunit.</text>
</comment>
<evidence type="ECO:0000256" key="8">
    <source>
        <dbReference type="PIRSR" id="PIRSR600269-51"/>
    </source>
</evidence>
<evidence type="ECO:0000259" key="13">
    <source>
        <dbReference type="Pfam" id="PF09248"/>
    </source>
</evidence>
<evidence type="ECO:0000256" key="4">
    <source>
        <dbReference type="ARBA" id="ARBA00022772"/>
    </source>
</evidence>
<dbReference type="GO" id="GO:0048038">
    <property type="term" value="F:quinone binding"/>
    <property type="evidence" value="ECO:0007669"/>
    <property type="project" value="InterPro"/>
</dbReference>
<dbReference type="SUPFAM" id="SSF54416">
    <property type="entry name" value="Amine oxidase N-terminal region"/>
    <property type="match status" value="2"/>
</dbReference>
<evidence type="ECO:0000256" key="2">
    <source>
        <dbReference type="ARBA" id="ARBA00007983"/>
    </source>
</evidence>
<dbReference type="GO" id="GO:0005886">
    <property type="term" value="C:plasma membrane"/>
    <property type="evidence" value="ECO:0007669"/>
    <property type="project" value="TreeGrafter"/>
</dbReference>
<dbReference type="FunFam" id="3.10.450.40:FF:000018">
    <property type="entry name" value="Amine oxidase"/>
    <property type="match status" value="1"/>
</dbReference>
<dbReference type="PRINTS" id="PR00766">
    <property type="entry name" value="CUDAOXIDASE"/>
</dbReference>
<dbReference type="GO" id="GO:0008131">
    <property type="term" value="F:primary methylamine oxidase activity"/>
    <property type="evidence" value="ECO:0007669"/>
    <property type="project" value="InterPro"/>
</dbReference>
<dbReference type="Proteomes" id="UP001056384">
    <property type="component" value="Chromosome 9"/>
</dbReference>
<protein>
    <recommendedName>
        <fullName evidence="9">Amine oxidase</fullName>
        <ecNumber evidence="9">1.4.3.-</ecNumber>
    </recommendedName>
</protein>
<dbReference type="PANTHER" id="PTHR10638">
    <property type="entry name" value="COPPER AMINE OXIDASE"/>
    <property type="match status" value="1"/>
</dbReference>
<comment type="PTM">
    <text evidence="8 9">Topaquinone (TPQ) is generated by copper-dependent autoxidation of a specific tyrosyl residue.</text>
</comment>
<dbReference type="SUPFAM" id="SSF49998">
    <property type="entry name" value="Amine oxidase catalytic domain"/>
    <property type="match status" value="1"/>
</dbReference>
<dbReference type="InterPro" id="IPR015800">
    <property type="entry name" value="Cu_amine_oxidase_N2"/>
</dbReference>
<keyword evidence="10" id="KW-0732">Signal</keyword>